<dbReference type="CDD" id="cd00257">
    <property type="entry name" value="beta-trefoil_FSCN-like"/>
    <property type="match status" value="1"/>
</dbReference>
<dbReference type="EMBL" id="JBHUME010000002">
    <property type="protein sequence ID" value="MFD2611264.1"/>
    <property type="molecule type" value="Genomic_DNA"/>
</dbReference>
<feature type="domain" description="Pel9A-like right handed beta-helix region" evidence="10">
    <location>
        <begin position="36"/>
        <end position="85"/>
    </location>
</feature>
<dbReference type="InterPro" id="IPR022441">
    <property type="entry name" value="Para_beta_helix_rpt-2"/>
</dbReference>
<dbReference type="RefSeq" id="WP_377599723.1">
    <property type="nucleotide sequence ID" value="NZ_JBHUME010000002.1"/>
</dbReference>
<keyword evidence="12" id="KW-1185">Reference proteome</keyword>
<evidence type="ECO:0000259" key="10">
    <source>
        <dbReference type="Pfam" id="PF22842"/>
    </source>
</evidence>
<dbReference type="InterPro" id="IPR008999">
    <property type="entry name" value="Actin-crosslinking"/>
</dbReference>
<dbReference type="InterPro" id="IPR012334">
    <property type="entry name" value="Pectin_lyas_fold"/>
</dbReference>
<keyword evidence="7" id="KW-0456">Lyase</keyword>
<evidence type="ECO:0000259" key="9">
    <source>
        <dbReference type="Pfam" id="PF13229"/>
    </source>
</evidence>
<keyword evidence="4" id="KW-0479">Metal-binding</keyword>
<comment type="similarity">
    <text evidence="8">Belongs to the polysaccharide lyase 9 family.</text>
</comment>
<name>A0ABW5P8C2_9BACL</name>
<dbReference type="InterPro" id="IPR052052">
    <property type="entry name" value="Polysaccharide_Lyase_9"/>
</dbReference>
<organism evidence="11 12">
    <name type="scientific">Paenibacillus gansuensis</name>
    <dbReference type="NCBI Taxonomy" id="306542"/>
    <lineage>
        <taxon>Bacteria</taxon>
        <taxon>Bacillati</taxon>
        <taxon>Bacillota</taxon>
        <taxon>Bacilli</taxon>
        <taxon>Bacillales</taxon>
        <taxon>Paenibacillaceae</taxon>
        <taxon>Paenibacillus</taxon>
    </lineage>
</organism>
<evidence type="ECO:0000256" key="1">
    <source>
        <dbReference type="ARBA" id="ARBA00001913"/>
    </source>
</evidence>
<dbReference type="Gene3D" id="2.80.10.50">
    <property type="match status" value="1"/>
</dbReference>
<evidence type="ECO:0000256" key="5">
    <source>
        <dbReference type="ARBA" id="ARBA00022729"/>
    </source>
</evidence>
<dbReference type="InterPro" id="IPR006626">
    <property type="entry name" value="PbH1"/>
</dbReference>
<evidence type="ECO:0000256" key="8">
    <source>
        <dbReference type="ARBA" id="ARBA00038263"/>
    </source>
</evidence>
<keyword evidence="6" id="KW-0106">Calcium</keyword>
<comment type="cofactor">
    <cofactor evidence="1">
        <name>Ca(2+)</name>
        <dbReference type="ChEBI" id="CHEBI:29108"/>
    </cofactor>
</comment>
<gene>
    <name evidence="11" type="ORF">ACFSUF_02380</name>
</gene>
<evidence type="ECO:0000256" key="2">
    <source>
        <dbReference type="ARBA" id="ARBA00004613"/>
    </source>
</evidence>
<dbReference type="Pfam" id="PF22842">
    <property type="entry name" value="Pel9A-like_beta_helix"/>
    <property type="match status" value="1"/>
</dbReference>
<evidence type="ECO:0000313" key="12">
    <source>
        <dbReference type="Proteomes" id="UP001597541"/>
    </source>
</evidence>
<evidence type="ECO:0000256" key="7">
    <source>
        <dbReference type="ARBA" id="ARBA00023239"/>
    </source>
</evidence>
<comment type="subcellular location">
    <subcellularLocation>
        <location evidence="2">Secreted</location>
    </subcellularLocation>
</comment>
<dbReference type="SUPFAM" id="SSF50405">
    <property type="entry name" value="Actin-crosslinking proteins"/>
    <property type="match status" value="1"/>
</dbReference>
<protein>
    <submittedName>
        <fullName evidence="11">Right-handed parallel beta-helix repeat-containing protein</fullName>
    </submittedName>
</protein>
<accession>A0ABW5P8C2</accession>
<dbReference type="InterPro" id="IPR039448">
    <property type="entry name" value="Beta_helix"/>
</dbReference>
<keyword evidence="3" id="KW-0964">Secreted</keyword>
<dbReference type="SUPFAM" id="SSF51126">
    <property type="entry name" value="Pectin lyase-like"/>
    <property type="match status" value="1"/>
</dbReference>
<dbReference type="PANTHER" id="PTHR40088:SF1">
    <property type="entry name" value="PECTATE LYASE PEL9"/>
    <property type="match status" value="1"/>
</dbReference>
<dbReference type="SMART" id="SM00710">
    <property type="entry name" value="PbH1"/>
    <property type="match status" value="7"/>
</dbReference>
<evidence type="ECO:0000256" key="6">
    <source>
        <dbReference type="ARBA" id="ARBA00022837"/>
    </source>
</evidence>
<keyword evidence="5" id="KW-0732">Signal</keyword>
<dbReference type="Gene3D" id="2.160.20.10">
    <property type="entry name" value="Single-stranded right-handed beta-helix, Pectin lyase-like"/>
    <property type="match status" value="1"/>
</dbReference>
<comment type="caution">
    <text evidence="11">The sequence shown here is derived from an EMBL/GenBank/DDBJ whole genome shotgun (WGS) entry which is preliminary data.</text>
</comment>
<dbReference type="NCBIfam" id="TIGR03804">
    <property type="entry name" value="para_beta_helix"/>
    <property type="match status" value="1"/>
</dbReference>
<dbReference type="Proteomes" id="UP001597541">
    <property type="component" value="Unassembled WGS sequence"/>
</dbReference>
<evidence type="ECO:0000256" key="4">
    <source>
        <dbReference type="ARBA" id="ARBA00022723"/>
    </source>
</evidence>
<dbReference type="InterPro" id="IPR053868">
    <property type="entry name" value="Pel9A-like_beta_helix"/>
</dbReference>
<proteinExistence type="inferred from homology"/>
<evidence type="ECO:0000256" key="3">
    <source>
        <dbReference type="ARBA" id="ARBA00022525"/>
    </source>
</evidence>
<feature type="domain" description="Right handed beta helix" evidence="9">
    <location>
        <begin position="174"/>
        <end position="354"/>
    </location>
</feature>
<dbReference type="Pfam" id="PF13229">
    <property type="entry name" value="Beta_helix"/>
    <property type="match status" value="1"/>
</dbReference>
<dbReference type="InterPro" id="IPR011050">
    <property type="entry name" value="Pectin_lyase_fold/virulence"/>
</dbReference>
<dbReference type="PANTHER" id="PTHR40088">
    <property type="entry name" value="PECTATE LYASE (EUROFUNG)"/>
    <property type="match status" value="1"/>
</dbReference>
<evidence type="ECO:0000313" key="11">
    <source>
        <dbReference type="EMBL" id="MFD2611264.1"/>
    </source>
</evidence>
<reference evidence="12" key="1">
    <citation type="journal article" date="2019" name="Int. J. Syst. Evol. Microbiol.">
        <title>The Global Catalogue of Microorganisms (GCM) 10K type strain sequencing project: providing services to taxonomists for standard genome sequencing and annotation.</title>
        <authorList>
            <consortium name="The Broad Institute Genomics Platform"/>
            <consortium name="The Broad Institute Genome Sequencing Center for Infectious Disease"/>
            <person name="Wu L."/>
            <person name="Ma J."/>
        </authorList>
    </citation>
    <scope>NUCLEOTIDE SEQUENCE [LARGE SCALE GENOMIC DNA]</scope>
    <source>
        <strain evidence="12">KCTC 3950</strain>
    </source>
</reference>
<sequence>MSWVQTEGTKKWLALVLMFTMVLSLFSFLTAPKSHAAASYYVAVNGSNSNPGTLSQPFATINKFMEVAQPGDTVYVRGGTYTFGETYLSKSGTAGNYITIRNYPGEIPIIDGGGTVGVGFYYGEPHQGTGKGSYIIIEGFVLQNFWRSGINLGYTTPAIRQSDNREISPYQTMSNVIIRNNIVDKAGQNGISIMNASDVTVENNLVGRTGYDPNTGSWSSGINFWGMYGTNNYIKNNVSYHNIDVSSAHTDGNGAIVDLSFYKGGATIENNVFFENGGAGIAITESSYSKIINNTLYENGKDPSYTHGGSGLGYYGSDAADNTIVKNNVIHQSFGQGMWTYSSFTNSTFSNNNIAGQSGYSNPLFVDGDNANFRLQSSSPSIDTGTSNGAPATSIGFDQGALTKTSSNQPVSWFRYAPNWTYIQGKGEIKNLFVSVARPQGNGYDQGAYEGSGSGTTTPPPTSSNIKLYSLANNKYVAANTNVTNNPLQSISSSANTWEQFEKITNSDGTITFKAHNGKYVLANINKTNSPLEAISNSIGTWEKFEVINNSDGTVSYKSVANNKYVMTDPNASGQGLYAMSTGIGSWEKYQQQ</sequence>